<reference evidence="1 2" key="1">
    <citation type="submission" date="2019-05" db="EMBL/GenBank/DDBJ databases">
        <title>Another draft genome of Portunus trituberculatus and its Hox gene families provides insights of decapod evolution.</title>
        <authorList>
            <person name="Jeong J.-H."/>
            <person name="Song I."/>
            <person name="Kim S."/>
            <person name="Choi T."/>
            <person name="Kim D."/>
            <person name="Ryu S."/>
            <person name="Kim W."/>
        </authorList>
    </citation>
    <scope>NUCLEOTIDE SEQUENCE [LARGE SCALE GENOMIC DNA]</scope>
    <source>
        <tissue evidence="1">Muscle</tissue>
    </source>
</reference>
<organism evidence="1 2">
    <name type="scientific">Portunus trituberculatus</name>
    <name type="common">Swimming crab</name>
    <name type="synonym">Neptunus trituberculatus</name>
    <dbReference type="NCBI Taxonomy" id="210409"/>
    <lineage>
        <taxon>Eukaryota</taxon>
        <taxon>Metazoa</taxon>
        <taxon>Ecdysozoa</taxon>
        <taxon>Arthropoda</taxon>
        <taxon>Crustacea</taxon>
        <taxon>Multicrustacea</taxon>
        <taxon>Malacostraca</taxon>
        <taxon>Eumalacostraca</taxon>
        <taxon>Eucarida</taxon>
        <taxon>Decapoda</taxon>
        <taxon>Pleocyemata</taxon>
        <taxon>Brachyura</taxon>
        <taxon>Eubrachyura</taxon>
        <taxon>Portunoidea</taxon>
        <taxon>Portunidae</taxon>
        <taxon>Portuninae</taxon>
        <taxon>Portunus</taxon>
    </lineage>
</organism>
<proteinExistence type="predicted"/>
<keyword evidence="2" id="KW-1185">Reference proteome</keyword>
<dbReference type="OrthoDB" id="6337346at2759"/>
<sequence>MELQPPVYGNCDHDEFMVRANEPVPVLCGSNSGQHMYVDVAGRASTSLHVLLSPILPKPVGHVTDPDTGDTHP</sequence>
<comment type="caution">
    <text evidence="1">The sequence shown here is derived from an EMBL/GenBank/DDBJ whole genome shotgun (WGS) entry which is preliminary data.</text>
</comment>
<evidence type="ECO:0000313" key="1">
    <source>
        <dbReference type="EMBL" id="MPC82093.1"/>
    </source>
</evidence>
<dbReference type="AlphaFoldDB" id="A0A5B7IIE7"/>
<evidence type="ECO:0000313" key="2">
    <source>
        <dbReference type="Proteomes" id="UP000324222"/>
    </source>
</evidence>
<name>A0A5B7IIE7_PORTR</name>
<protein>
    <submittedName>
        <fullName evidence="1">Uncharacterized protein</fullName>
    </submittedName>
</protein>
<gene>
    <name evidence="1" type="ORF">E2C01_076738</name>
</gene>
<dbReference type="Proteomes" id="UP000324222">
    <property type="component" value="Unassembled WGS sequence"/>
</dbReference>
<dbReference type="EMBL" id="VSRR010058822">
    <property type="protein sequence ID" value="MPC82093.1"/>
    <property type="molecule type" value="Genomic_DNA"/>
</dbReference>
<accession>A0A5B7IIE7</accession>